<comment type="caution">
    <text evidence="1">The sequence shown here is derived from an EMBL/GenBank/DDBJ whole genome shotgun (WGS) entry which is preliminary data.</text>
</comment>
<evidence type="ECO:0000313" key="1">
    <source>
        <dbReference type="EMBL" id="TKJ00182.1"/>
    </source>
</evidence>
<accession>A0A9X9A7F4</accession>
<name>A0A9X9A7F4_BACCE</name>
<dbReference type="AlphaFoldDB" id="A0A9X9A7F4"/>
<organism evidence="1 2">
    <name type="scientific">Bacillus cereus</name>
    <dbReference type="NCBI Taxonomy" id="1396"/>
    <lineage>
        <taxon>Bacteria</taxon>
        <taxon>Bacillati</taxon>
        <taxon>Bacillota</taxon>
        <taxon>Bacilli</taxon>
        <taxon>Bacillales</taxon>
        <taxon>Bacillaceae</taxon>
        <taxon>Bacillus</taxon>
        <taxon>Bacillus cereus group</taxon>
    </lineage>
</organism>
<proteinExistence type="predicted"/>
<gene>
    <name evidence="1" type="ORF">FC695_22235</name>
</gene>
<reference evidence="1 2" key="1">
    <citation type="journal article" date="2019" name="Environ. Microbiol.">
        <title>An active ?-lactamase is a part of an orchestrated cell wall stress resistance network of Bacillus subtilis and related rhizosphere species.</title>
        <authorList>
            <person name="Bucher T."/>
            <person name="Keren-Paz A."/>
            <person name="Hausser J."/>
            <person name="Olender T."/>
            <person name="Cytryn E."/>
            <person name="Kolodkin-Gal I."/>
        </authorList>
    </citation>
    <scope>NUCLEOTIDE SEQUENCE [LARGE SCALE GENOMIC DNA]</scope>
    <source>
        <strain evidence="1 2">I32</strain>
    </source>
</reference>
<evidence type="ECO:0000313" key="2">
    <source>
        <dbReference type="Proteomes" id="UP000308444"/>
    </source>
</evidence>
<protein>
    <submittedName>
        <fullName evidence="1">ABC transporter permease</fullName>
    </submittedName>
</protein>
<dbReference type="Proteomes" id="UP000308444">
    <property type="component" value="Unassembled WGS sequence"/>
</dbReference>
<dbReference type="EMBL" id="SZOH01001656">
    <property type="protein sequence ID" value="TKJ00182.1"/>
    <property type="molecule type" value="Genomic_DNA"/>
</dbReference>
<sequence>MIPKYNTVLPIAPVEIANLYLFIGKSNNFNANV</sequence>
<feature type="non-terminal residue" evidence="1">
    <location>
        <position position="33"/>
    </location>
</feature>